<comment type="catalytic activity">
    <reaction evidence="3">
        <text>an acyl-CoA + acetate = a carboxylate + acetyl-CoA</text>
        <dbReference type="Rhea" id="RHEA:13381"/>
        <dbReference type="ChEBI" id="CHEBI:29067"/>
        <dbReference type="ChEBI" id="CHEBI:30089"/>
        <dbReference type="ChEBI" id="CHEBI:57288"/>
        <dbReference type="ChEBI" id="CHEBI:58342"/>
        <dbReference type="EC" id="2.8.3.8"/>
    </reaction>
</comment>
<evidence type="ECO:0000256" key="3">
    <source>
        <dbReference type="PIRNR" id="PIRNR000858"/>
    </source>
</evidence>
<sequence>MSLQSKIMDVKEAVNLIKSGDCVAINGFGSLCFPETVAIALGQKFLDEGQPRDLSYYFGAGLGESQEGRLIDAISHEGMVRRVVASHFIKMLGLKKLAAENKIEAYNLPYGPISHSFRAAAAKQPGVLTKVGLKTFVDPRNSRGALNERSTDTLAELMEIDGEEFLFYKAPKVDVAIIRGTTVDVNGNISFEHEAFYLDPYSTAMAAKANGGKVIVQVERVSATASHPRTVKLPAAIIDAVVVDGEQMQTMIEKYEPAYTGEFLMSKDDIEKKHETIAQLTSGSGKKPRELLHKVIARRAAMELRDGAVVNLGIGVPELVPGAAKEIGMSTNMYLTIEAGLIGGTPVGGLSFGAVLNPEMCQDTASQFDLYDSGMLDITFVGAMQVDGSGNVNVSRAGDKIIGVGGFVNLTASAKKAVFCFPFSGGGLKTEIADGKLTIHQEGIYPKFVAKVDEISASGDFRAEEGGVTIYVTERCVFERNRDGMMLTEIAPGVDLQKDILNLLPFAPIISPDLKEMDARFFNEGVE</sequence>
<dbReference type="STRING" id="1461322.OJ16_10220"/>
<evidence type="ECO:0000256" key="2">
    <source>
        <dbReference type="ARBA" id="ARBA00022679"/>
    </source>
</evidence>
<dbReference type="AlphaFoldDB" id="A0A0C2NT37"/>
<protein>
    <recommendedName>
        <fullName evidence="3">Acetate CoA-transferase YdiF</fullName>
        <ecNumber evidence="3">2.8.3.8</ecNumber>
    </recommendedName>
</protein>
<comment type="caution">
    <text evidence="5">The sequence shown here is derived from an EMBL/GenBank/DDBJ whole genome shotgun (WGS) entry which is preliminary data.</text>
</comment>
<dbReference type="GO" id="GO:0046952">
    <property type="term" value="P:ketone body catabolic process"/>
    <property type="evidence" value="ECO:0007669"/>
    <property type="project" value="InterPro"/>
</dbReference>
<dbReference type="InterPro" id="IPR004165">
    <property type="entry name" value="CoA_trans_fam_I"/>
</dbReference>
<dbReference type="PIRSF" id="PIRSF000858">
    <property type="entry name" value="SCOT-t"/>
    <property type="match status" value="1"/>
</dbReference>
<accession>A0A0C2K8M4</accession>
<feature type="active site" description="5-glutamyl coenzyme A thioester intermediate" evidence="4">
    <location>
        <position position="338"/>
    </location>
</feature>
<dbReference type="RefSeq" id="WP_040990061.1">
    <property type="nucleotide sequence ID" value="NZ_JBFRUC010000016.1"/>
</dbReference>
<organism evidence="5 6">
    <name type="scientific">Vibrio renipiscarius</name>
    <dbReference type="NCBI Taxonomy" id="1461322"/>
    <lineage>
        <taxon>Bacteria</taxon>
        <taxon>Pseudomonadati</taxon>
        <taxon>Pseudomonadota</taxon>
        <taxon>Gammaproteobacteria</taxon>
        <taxon>Vibrionales</taxon>
        <taxon>Vibrionaceae</taxon>
        <taxon>Vibrio</taxon>
    </lineage>
</organism>
<name>A0A0C2NT37_9VIBR</name>
<dbReference type="InterPro" id="IPR014388">
    <property type="entry name" value="3-oxoacid_CoA-transferase"/>
</dbReference>
<reference evidence="5 6" key="1">
    <citation type="submission" date="2014-11" db="EMBL/GenBank/DDBJ databases">
        <title>Draft Genome Sequence of Vibrio piscirenalis strains CECT 8603T and CECT 8604, two marine Gammaproteobacterium isolated from cultured gilthead sea bream (Sparus aurata).</title>
        <authorList>
            <person name="Arahal D.R."/>
            <person name="Rodrigo-Torres L."/>
            <person name="Lucena T."/>
            <person name="Pujalte M.J."/>
        </authorList>
    </citation>
    <scope>NUCLEOTIDE SEQUENCE [LARGE SCALE GENOMIC DNA]</scope>
    <source>
        <strain evidence="5 6">DCR 1-4-2</strain>
    </source>
</reference>
<comment type="similarity">
    <text evidence="1 3">Belongs to the 3-oxoacid CoA-transferase family.</text>
</comment>
<proteinExistence type="inferred from homology"/>
<evidence type="ECO:0000256" key="1">
    <source>
        <dbReference type="ARBA" id="ARBA00007154"/>
    </source>
</evidence>
<keyword evidence="6" id="KW-1185">Reference proteome</keyword>
<evidence type="ECO:0000256" key="4">
    <source>
        <dbReference type="PIRSR" id="PIRSR000858-1"/>
    </source>
</evidence>
<dbReference type="PANTHER" id="PTHR43293:SF1">
    <property type="entry name" value="ACETATE COA-TRANSFERASE YDIF"/>
    <property type="match status" value="1"/>
</dbReference>
<dbReference type="Gene3D" id="3.40.1080.10">
    <property type="entry name" value="Glutaconate Coenzyme A-transferase"/>
    <property type="match status" value="2"/>
</dbReference>
<gene>
    <name evidence="5" type="ORF">OJ16_10220</name>
</gene>
<dbReference type="Proteomes" id="UP000031672">
    <property type="component" value="Unassembled WGS sequence"/>
</dbReference>
<dbReference type="GO" id="GO:0008775">
    <property type="term" value="F:acetate CoA-transferase activity"/>
    <property type="evidence" value="ECO:0007669"/>
    <property type="project" value="UniProtKB-EC"/>
</dbReference>
<dbReference type="Pfam" id="PF01144">
    <property type="entry name" value="CoA_trans"/>
    <property type="match status" value="2"/>
</dbReference>
<keyword evidence="2 3" id="KW-0808">Transferase</keyword>
<dbReference type="EMBL" id="JTKH01000019">
    <property type="protein sequence ID" value="KII78388.1"/>
    <property type="molecule type" value="Genomic_DNA"/>
</dbReference>
<dbReference type="SUPFAM" id="SSF100950">
    <property type="entry name" value="NagB/RpiA/CoA transferase-like"/>
    <property type="match status" value="2"/>
</dbReference>
<evidence type="ECO:0000313" key="5">
    <source>
        <dbReference type="EMBL" id="KII78388.1"/>
    </source>
</evidence>
<dbReference type="EC" id="2.8.3.8" evidence="3"/>
<dbReference type="PANTHER" id="PTHR43293">
    <property type="entry name" value="ACETATE COA-TRANSFERASE YDIF"/>
    <property type="match status" value="1"/>
</dbReference>
<dbReference type="OrthoDB" id="9805230at2"/>
<comment type="function">
    <text evidence="3">CoA transferase having broad substrate specificity for short-chain acyl-CoA thioesters with the activity decreasing when the length of the carboxylic acid chain exceeds four carbons.</text>
</comment>
<evidence type="ECO:0000313" key="6">
    <source>
        <dbReference type="Proteomes" id="UP000031672"/>
    </source>
</evidence>
<accession>A0A0C2NT37</accession>
<dbReference type="InterPro" id="IPR037171">
    <property type="entry name" value="NagB/RpiA_transferase-like"/>
</dbReference>
<dbReference type="SMART" id="SM00882">
    <property type="entry name" value="CoA_trans"/>
    <property type="match status" value="2"/>
</dbReference>